<evidence type="ECO:0000256" key="4">
    <source>
        <dbReference type="ARBA" id="ARBA00022840"/>
    </source>
</evidence>
<dbReference type="PROSITE" id="PS00107">
    <property type="entry name" value="PROTEIN_KINASE_ATP"/>
    <property type="match status" value="1"/>
</dbReference>
<dbReference type="FunCoup" id="B9SC81">
    <property type="interactions" value="364"/>
</dbReference>
<accession>B9SC81</accession>
<evidence type="ECO:0000256" key="2">
    <source>
        <dbReference type="ARBA" id="ARBA00022741"/>
    </source>
</evidence>
<dbReference type="InterPro" id="IPR008271">
    <property type="entry name" value="Ser/Thr_kinase_AS"/>
</dbReference>
<dbReference type="STRING" id="3988.B9SC81"/>
<dbReference type="PANTHER" id="PTHR48011:SF18">
    <property type="entry name" value="MITOGEN-ACTIVATED PROTEIN KINASE KINASE KINASE 19-RELATED"/>
    <property type="match status" value="1"/>
</dbReference>
<evidence type="ECO:0000256" key="1">
    <source>
        <dbReference type="ARBA" id="ARBA00022679"/>
    </source>
</evidence>
<dbReference type="Gene3D" id="1.10.510.10">
    <property type="entry name" value="Transferase(Phosphotransferase) domain 1"/>
    <property type="match status" value="1"/>
</dbReference>
<proteinExistence type="inferred from homology"/>
<keyword evidence="4 5" id="KW-0067">ATP-binding</keyword>
<dbReference type="InterPro" id="IPR011009">
    <property type="entry name" value="Kinase-like_dom_sf"/>
</dbReference>
<sequence length="358" mass="39879">MDWVRGNSIGHGSFSTVNLAIPRNDSGASLMAVKSCDVFDSVFLENEKDVLDQLGDCEHIIRCFGSEESVENGHRLSNLLLEYAAGGSLAHWVKNNGGCLRESDVRHYTRSVLKGLSYIHAKGFAHCDLKLQNLLLFEDGELKIADFGLAKKVGQKLEGVQVRGTPLCMAPESVNENEYDSPCDIWALGCAVVEMITGKPAWNCRADANIAALLIKIGVSDELPEIPQELSNEGKDFLSKCFVKDPQRRWTADMLLDHSFVADHYDDEFNSTTTVTFKNKKEVPSSSPRCPFEFQEWISIPSSSPNSEVWSHRELESRIDWSSLSSTPSSSPVDRIQQLTSDHQGCNWAFSDSWITVR</sequence>
<dbReference type="GO" id="GO:0004709">
    <property type="term" value="F:MAP kinase kinase kinase activity"/>
    <property type="evidence" value="ECO:0007669"/>
    <property type="project" value="UniProtKB-EC"/>
</dbReference>
<dbReference type="GO" id="GO:0005524">
    <property type="term" value="F:ATP binding"/>
    <property type="evidence" value="ECO:0007669"/>
    <property type="project" value="UniProtKB-UniRule"/>
</dbReference>
<name>B9SC81_RICCO</name>
<organism evidence="8 9">
    <name type="scientific">Ricinus communis</name>
    <name type="common">Castor bean</name>
    <dbReference type="NCBI Taxonomy" id="3988"/>
    <lineage>
        <taxon>Eukaryota</taxon>
        <taxon>Viridiplantae</taxon>
        <taxon>Streptophyta</taxon>
        <taxon>Embryophyta</taxon>
        <taxon>Tracheophyta</taxon>
        <taxon>Spermatophyta</taxon>
        <taxon>Magnoliopsida</taxon>
        <taxon>eudicotyledons</taxon>
        <taxon>Gunneridae</taxon>
        <taxon>Pentapetalae</taxon>
        <taxon>rosids</taxon>
        <taxon>fabids</taxon>
        <taxon>Malpighiales</taxon>
        <taxon>Euphorbiaceae</taxon>
        <taxon>Acalyphoideae</taxon>
        <taxon>Acalypheae</taxon>
        <taxon>Ricinus</taxon>
    </lineage>
</organism>
<dbReference type="SUPFAM" id="SSF56112">
    <property type="entry name" value="Protein kinase-like (PK-like)"/>
    <property type="match status" value="1"/>
</dbReference>
<feature type="binding site" evidence="5">
    <location>
        <position position="34"/>
    </location>
    <ligand>
        <name>ATP</name>
        <dbReference type="ChEBI" id="CHEBI:30616"/>
    </ligand>
</feature>
<reference evidence="9" key="1">
    <citation type="journal article" date="2010" name="Nat. Biotechnol.">
        <title>Draft genome sequence of the oilseed species Ricinus communis.</title>
        <authorList>
            <person name="Chan A.P."/>
            <person name="Crabtree J."/>
            <person name="Zhao Q."/>
            <person name="Lorenzi H."/>
            <person name="Orvis J."/>
            <person name="Puiu D."/>
            <person name="Melake-Berhan A."/>
            <person name="Jones K.M."/>
            <person name="Redman J."/>
            <person name="Chen G."/>
            <person name="Cahoon E.B."/>
            <person name="Gedil M."/>
            <person name="Stanke M."/>
            <person name="Haas B.J."/>
            <person name="Wortman J.R."/>
            <person name="Fraser-Liggett C.M."/>
            <person name="Ravel J."/>
            <person name="Rabinowicz P.D."/>
        </authorList>
    </citation>
    <scope>NUCLEOTIDE SEQUENCE [LARGE SCALE GENOMIC DNA]</scope>
    <source>
        <strain evidence="9">cv. Hale</strain>
    </source>
</reference>
<evidence type="ECO:0000313" key="9">
    <source>
        <dbReference type="Proteomes" id="UP000008311"/>
    </source>
</evidence>
<dbReference type="InParanoid" id="B9SC81"/>
<comment type="similarity">
    <text evidence="6">Belongs to the protein kinase superfamily.</text>
</comment>
<dbReference type="PROSITE" id="PS50011">
    <property type="entry name" value="PROTEIN_KINASE_DOM"/>
    <property type="match status" value="1"/>
</dbReference>
<keyword evidence="2 5" id="KW-0547">Nucleotide-binding</keyword>
<keyword evidence="6" id="KW-0723">Serine/threonine-protein kinase</keyword>
<dbReference type="InterPro" id="IPR017441">
    <property type="entry name" value="Protein_kinase_ATP_BS"/>
</dbReference>
<dbReference type="PANTHER" id="PTHR48011">
    <property type="entry name" value="CCR4-NOT TRANSCRIPTIONAL COMPLEX SUBUNIT CAF120-RELATED"/>
    <property type="match status" value="1"/>
</dbReference>
<keyword evidence="3" id="KW-0418">Kinase</keyword>
<protein>
    <submittedName>
        <fullName evidence="8">ATP binding protein, putative</fullName>
        <ecNumber evidence="8">2.7.11.25</ecNumber>
    </submittedName>
</protein>
<dbReference type="Proteomes" id="UP000008311">
    <property type="component" value="Unassembled WGS sequence"/>
</dbReference>
<evidence type="ECO:0000259" key="7">
    <source>
        <dbReference type="PROSITE" id="PS50011"/>
    </source>
</evidence>
<keyword evidence="9" id="KW-1185">Reference proteome</keyword>
<dbReference type="GO" id="GO:0007165">
    <property type="term" value="P:signal transduction"/>
    <property type="evidence" value="ECO:0000318"/>
    <property type="project" value="GO_Central"/>
</dbReference>
<evidence type="ECO:0000256" key="6">
    <source>
        <dbReference type="RuleBase" id="RU000304"/>
    </source>
</evidence>
<dbReference type="GO" id="GO:0004672">
    <property type="term" value="F:protein kinase activity"/>
    <property type="evidence" value="ECO:0000318"/>
    <property type="project" value="GO_Central"/>
</dbReference>
<dbReference type="InterPro" id="IPR000719">
    <property type="entry name" value="Prot_kinase_dom"/>
</dbReference>
<evidence type="ECO:0000256" key="5">
    <source>
        <dbReference type="PROSITE-ProRule" id="PRU10141"/>
    </source>
</evidence>
<gene>
    <name evidence="8" type="ORF">RCOM_1409160</name>
</gene>
<keyword evidence="1 8" id="KW-0808">Transferase</keyword>
<dbReference type="CDD" id="cd06606">
    <property type="entry name" value="STKc_MAPKKK"/>
    <property type="match status" value="1"/>
</dbReference>
<feature type="domain" description="Protein kinase" evidence="7">
    <location>
        <begin position="3"/>
        <end position="261"/>
    </location>
</feature>
<dbReference type="AlphaFoldDB" id="B9SC81"/>
<dbReference type="Pfam" id="PF00069">
    <property type="entry name" value="Pkinase"/>
    <property type="match status" value="1"/>
</dbReference>
<dbReference type="eggNOG" id="KOG0198">
    <property type="taxonomic scope" value="Eukaryota"/>
</dbReference>
<evidence type="ECO:0000256" key="3">
    <source>
        <dbReference type="ARBA" id="ARBA00022777"/>
    </source>
</evidence>
<evidence type="ECO:0000313" key="8">
    <source>
        <dbReference type="EMBL" id="EEF38795.1"/>
    </source>
</evidence>
<dbReference type="SMART" id="SM00220">
    <property type="entry name" value="S_TKc"/>
    <property type="match status" value="1"/>
</dbReference>
<dbReference type="InterPro" id="IPR052751">
    <property type="entry name" value="Plant_MAPKKK"/>
</dbReference>
<dbReference type="EMBL" id="EQ973919">
    <property type="protein sequence ID" value="EEF38795.1"/>
    <property type="molecule type" value="Genomic_DNA"/>
</dbReference>
<dbReference type="EC" id="2.7.11.25" evidence="8"/>
<dbReference type="PROSITE" id="PS00108">
    <property type="entry name" value="PROTEIN_KINASE_ST"/>
    <property type="match status" value="1"/>
</dbReference>